<dbReference type="InterPro" id="IPR050090">
    <property type="entry name" value="Tyrosine_recombinase_XerCD"/>
</dbReference>
<dbReference type="Pfam" id="PF00589">
    <property type="entry name" value="Phage_integrase"/>
    <property type="match status" value="1"/>
</dbReference>
<dbReference type="PANTHER" id="PTHR30349:SF64">
    <property type="entry name" value="PROPHAGE INTEGRASE INTD-RELATED"/>
    <property type="match status" value="1"/>
</dbReference>
<dbReference type="AlphaFoldDB" id="A0A1M6LT18"/>
<dbReference type="CDD" id="cd01185">
    <property type="entry name" value="INTN1_C_like"/>
    <property type="match status" value="1"/>
</dbReference>
<dbReference type="GO" id="GO:0015074">
    <property type="term" value="P:DNA integration"/>
    <property type="evidence" value="ECO:0007669"/>
    <property type="project" value="UniProtKB-KW"/>
</dbReference>
<dbReference type="Pfam" id="PF13102">
    <property type="entry name" value="Phage_int_SAM_5"/>
    <property type="match status" value="1"/>
</dbReference>
<dbReference type="OrthoDB" id="9806835at2"/>
<evidence type="ECO:0000313" key="10">
    <source>
        <dbReference type="Proteomes" id="UP000184232"/>
    </source>
</evidence>
<evidence type="ECO:0000256" key="4">
    <source>
        <dbReference type="ARBA" id="ARBA00023172"/>
    </source>
</evidence>
<keyword evidence="2" id="KW-0229">DNA integration</keyword>
<evidence type="ECO:0000256" key="6">
    <source>
        <dbReference type="SAM" id="Coils"/>
    </source>
</evidence>
<feature type="coiled-coil region" evidence="6">
    <location>
        <begin position="63"/>
        <end position="90"/>
    </location>
</feature>
<evidence type="ECO:0000259" key="7">
    <source>
        <dbReference type="PROSITE" id="PS51898"/>
    </source>
</evidence>
<keyword evidence="6" id="KW-0175">Coiled coil</keyword>
<protein>
    <submittedName>
        <fullName evidence="9">Site-specific recombinase XerD</fullName>
    </submittedName>
</protein>
<dbReference type="InterPro" id="IPR010998">
    <property type="entry name" value="Integrase_recombinase_N"/>
</dbReference>
<dbReference type="GO" id="GO:0006310">
    <property type="term" value="P:DNA recombination"/>
    <property type="evidence" value="ECO:0007669"/>
    <property type="project" value="UniProtKB-KW"/>
</dbReference>
<comment type="similarity">
    <text evidence="1">Belongs to the 'phage' integrase family.</text>
</comment>
<keyword evidence="4" id="KW-0233">DNA recombination</keyword>
<gene>
    <name evidence="9" type="ORF">SAMN05444337_2517</name>
</gene>
<feature type="domain" description="Tyr recombinase" evidence="7">
    <location>
        <begin position="208"/>
        <end position="401"/>
    </location>
</feature>
<dbReference type="PANTHER" id="PTHR30349">
    <property type="entry name" value="PHAGE INTEGRASE-RELATED"/>
    <property type="match status" value="1"/>
</dbReference>
<sequence length="405" mass="47308">MASIKLVLRSNQQDQTGKSPLYIRIIKDRKTKFITAGLKLKESDWDEAKQRVKKSYPNSARMNAALAQKIADAEAQIADMERKVKSISVRKLKEAIKGKDVPNFFDYSTKYLARIKGNKSLSTYNNYDLLINKFKNWHGNKDVYFDDITVQMLNEYMSYMSNVLKNNHTTQRYSVMILAIVFKEAIKEDVIPSTMYPFSKLSLKKEKSKRHFLKKEQIEAYVNYKAKPGHLEDIYRDMFVFSIYAGGLRFGDVLGLQAKHFNWEEKRIKKVIHKTGRLHQFKIGQIAFDIITKYINEDSNPEDLIFNVIPNTELFLRSEEYRYEMIKSKNHSANFQLKRIAKKLKIETPVSFHVSRHSFATNALNNGMRIEHVSKLMDHNDISTTQIYAKIINEELDKAVDQYIN</sequence>
<dbReference type="EMBL" id="FQZH01000006">
    <property type="protein sequence ID" value="SHJ74354.1"/>
    <property type="molecule type" value="Genomic_DNA"/>
</dbReference>
<dbReference type="InterPro" id="IPR011010">
    <property type="entry name" value="DNA_brk_join_enz"/>
</dbReference>
<dbReference type="Proteomes" id="UP000184232">
    <property type="component" value="Unassembled WGS sequence"/>
</dbReference>
<feature type="domain" description="Core-binding (CB)" evidence="8">
    <location>
        <begin position="102"/>
        <end position="186"/>
    </location>
</feature>
<dbReference type="PROSITE" id="PS51900">
    <property type="entry name" value="CB"/>
    <property type="match status" value="1"/>
</dbReference>
<dbReference type="SUPFAM" id="SSF56349">
    <property type="entry name" value="DNA breaking-rejoining enzymes"/>
    <property type="match status" value="1"/>
</dbReference>
<proteinExistence type="inferred from homology"/>
<dbReference type="InterPro" id="IPR035386">
    <property type="entry name" value="Arm-DNA-bind_5"/>
</dbReference>
<dbReference type="InterPro" id="IPR044068">
    <property type="entry name" value="CB"/>
</dbReference>
<organism evidence="9 10">
    <name type="scientific">Flavobacterium haoranii</name>
    <dbReference type="NCBI Taxonomy" id="683124"/>
    <lineage>
        <taxon>Bacteria</taxon>
        <taxon>Pseudomonadati</taxon>
        <taxon>Bacteroidota</taxon>
        <taxon>Flavobacteriia</taxon>
        <taxon>Flavobacteriales</taxon>
        <taxon>Flavobacteriaceae</taxon>
        <taxon>Flavobacterium</taxon>
    </lineage>
</organism>
<accession>A0A1M6LT18</accession>
<evidence type="ECO:0000256" key="3">
    <source>
        <dbReference type="ARBA" id="ARBA00023125"/>
    </source>
</evidence>
<evidence type="ECO:0000256" key="1">
    <source>
        <dbReference type="ARBA" id="ARBA00008857"/>
    </source>
</evidence>
<dbReference type="Gene3D" id="1.10.150.130">
    <property type="match status" value="1"/>
</dbReference>
<dbReference type="GO" id="GO:0003677">
    <property type="term" value="F:DNA binding"/>
    <property type="evidence" value="ECO:0007669"/>
    <property type="project" value="UniProtKB-UniRule"/>
</dbReference>
<evidence type="ECO:0000313" key="9">
    <source>
        <dbReference type="EMBL" id="SHJ74354.1"/>
    </source>
</evidence>
<dbReference type="InterPro" id="IPR002104">
    <property type="entry name" value="Integrase_catalytic"/>
</dbReference>
<dbReference type="Pfam" id="PF17293">
    <property type="entry name" value="Arm-DNA-bind_5"/>
    <property type="match status" value="1"/>
</dbReference>
<dbReference type="STRING" id="683124.SAMN05444337_2517"/>
<dbReference type="Gene3D" id="1.10.443.10">
    <property type="entry name" value="Intergrase catalytic core"/>
    <property type="match status" value="1"/>
</dbReference>
<name>A0A1M6LT18_9FLAO</name>
<reference evidence="9 10" key="1">
    <citation type="submission" date="2016-11" db="EMBL/GenBank/DDBJ databases">
        <authorList>
            <person name="Jaros S."/>
            <person name="Januszkiewicz K."/>
            <person name="Wedrychowicz H."/>
        </authorList>
    </citation>
    <scope>NUCLEOTIDE SEQUENCE [LARGE SCALE GENOMIC DNA]</scope>
    <source>
        <strain evidence="9 10">DSM 22807</strain>
    </source>
</reference>
<evidence type="ECO:0000256" key="2">
    <source>
        <dbReference type="ARBA" id="ARBA00022908"/>
    </source>
</evidence>
<evidence type="ECO:0000259" key="8">
    <source>
        <dbReference type="PROSITE" id="PS51900"/>
    </source>
</evidence>
<dbReference type="InterPro" id="IPR013762">
    <property type="entry name" value="Integrase-like_cat_sf"/>
</dbReference>
<evidence type="ECO:0000256" key="5">
    <source>
        <dbReference type="PROSITE-ProRule" id="PRU01248"/>
    </source>
</evidence>
<dbReference type="InterPro" id="IPR025269">
    <property type="entry name" value="SAM-like_dom"/>
</dbReference>
<dbReference type="RefSeq" id="WP_072785650.1">
    <property type="nucleotide sequence ID" value="NZ_CP045292.1"/>
</dbReference>
<keyword evidence="3 5" id="KW-0238">DNA-binding</keyword>
<keyword evidence="10" id="KW-1185">Reference proteome</keyword>
<dbReference type="PROSITE" id="PS51898">
    <property type="entry name" value="TYR_RECOMBINASE"/>
    <property type="match status" value="1"/>
</dbReference>